<proteinExistence type="predicted"/>
<gene>
    <name evidence="1" type="ORF">MHI_LOCUS168526</name>
</gene>
<dbReference type="Proteomes" id="UP000752696">
    <property type="component" value="Unassembled WGS sequence"/>
</dbReference>
<dbReference type="InterPro" id="IPR036891">
    <property type="entry name" value="Signal_recog_part_SRP54_M_sf"/>
</dbReference>
<reference evidence="1" key="1">
    <citation type="submission" date="2020-07" db="EMBL/GenBank/DDBJ databases">
        <authorList>
            <person name="Nazaruddin N."/>
        </authorList>
    </citation>
    <scope>NUCLEOTIDE SEQUENCE</scope>
</reference>
<feature type="non-terminal residue" evidence="1">
    <location>
        <position position="1"/>
    </location>
</feature>
<organism evidence="1 2">
    <name type="scientific">Heterotrigona itama</name>
    <dbReference type="NCBI Taxonomy" id="395501"/>
    <lineage>
        <taxon>Eukaryota</taxon>
        <taxon>Metazoa</taxon>
        <taxon>Ecdysozoa</taxon>
        <taxon>Arthropoda</taxon>
        <taxon>Hexapoda</taxon>
        <taxon>Insecta</taxon>
        <taxon>Pterygota</taxon>
        <taxon>Neoptera</taxon>
        <taxon>Endopterygota</taxon>
        <taxon>Hymenoptera</taxon>
        <taxon>Apocrita</taxon>
        <taxon>Aculeata</taxon>
        <taxon>Apoidea</taxon>
        <taxon>Anthophila</taxon>
        <taxon>Apidae</taxon>
        <taxon>Heterotrigona</taxon>
    </lineage>
</organism>
<dbReference type="OrthoDB" id="10250817at2759"/>
<comment type="caution">
    <text evidence="1">The sequence shown here is derived from an EMBL/GenBank/DDBJ whole genome shotgun (WGS) entry which is preliminary data.</text>
</comment>
<evidence type="ECO:0000313" key="1">
    <source>
        <dbReference type="EMBL" id="CAD1469929.1"/>
    </source>
</evidence>
<protein>
    <submittedName>
        <fullName evidence="1">Uncharacterized protein</fullName>
    </submittedName>
</protein>
<evidence type="ECO:0000313" key="2">
    <source>
        <dbReference type="Proteomes" id="UP000752696"/>
    </source>
</evidence>
<dbReference type="GO" id="GO:0008312">
    <property type="term" value="F:7S RNA binding"/>
    <property type="evidence" value="ECO:0007669"/>
    <property type="project" value="InterPro"/>
</dbReference>
<dbReference type="GO" id="GO:0006614">
    <property type="term" value="P:SRP-dependent cotranslational protein targeting to membrane"/>
    <property type="evidence" value="ECO:0007669"/>
    <property type="project" value="InterPro"/>
</dbReference>
<dbReference type="AlphaFoldDB" id="A0A6V7GWW9"/>
<keyword evidence="2" id="KW-1185">Reference proteome</keyword>
<dbReference type="GO" id="GO:0048500">
    <property type="term" value="C:signal recognition particle"/>
    <property type="evidence" value="ECO:0007669"/>
    <property type="project" value="InterPro"/>
</dbReference>
<dbReference type="SUPFAM" id="SSF47446">
    <property type="entry name" value="Signal peptide-binding domain"/>
    <property type="match status" value="1"/>
</dbReference>
<dbReference type="Gene3D" id="1.10.260.30">
    <property type="entry name" value="Signal recognition particle, SRP54 subunit, M-domain"/>
    <property type="match status" value="1"/>
</dbReference>
<dbReference type="EMBL" id="CAJDYZ010003209">
    <property type="protein sequence ID" value="CAD1469929.1"/>
    <property type="molecule type" value="Genomic_DNA"/>
</dbReference>
<sequence length="69" mass="7697">LDNRDGAKLFSKQPGRIVRVAEGSGATEKEVKDVVTRYRKFEAGDMSKNVNSIQMAKMMDLRVLHQMGG</sequence>
<name>A0A6V7GWW9_9HYME</name>
<accession>A0A6V7GWW9</accession>